<proteinExistence type="predicted"/>
<dbReference type="AlphaFoldDB" id="A0A382WB25"/>
<sequence>KSENIFTPYRLFFGFKQQVTNMYSTVSLSDRGFTQSDYDNFPGYSVYVNKDKVPSGLTAICIKNRSDHINYVYGGMGFDGNACREKDGKVYGYDAYPEPPEFSFASLEFAPNYIFWRIGFNLSLVNRKLQFTIVDYPTINKELDVILNATSFSIPIFLNIGDKNLGKDGNFSLRFGAGPNLTYISQFDIESDDIYDKQTGSTNGVTVIIDVTFLYTVLKLENTTYKVKLNHPDFKNDEIYVNANDSYLGIFYYF</sequence>
<dbReference type="EMBL" id="UINC01158336">
    <property type="protein sequence ID" value="SVD55824.1"/>
    <property type="molecule type" value="Genomic_DNA"/>
</dbReference>
<evidence type="ECO:0000313" key="1">
    <source>
        <dbReference type="EMBL" id="SVD55824.1"/>
    </source>
</evidence>
<protein>
    <recommendedName>
        <fullName evidence="2">Outer membrane protein beta-barrel domain-containing protein</fullName>
    </recommendedName>
</protein>
<reference evidence="1" key="1">
    <citation type="submission" date="2018-05" db="EMBL/GenBank/DDBJ databases">
        <authorList>
            <person name="Lanie J.A."/>
            <person name="Ng W.-L."/>
            <person name="Kazmierczak K.M."/>
            <person name="Andrzejewski T.M."/>
            <person name="Davidsen T.M."/>
            <person name="Wayne K.J."/>
            <person name="Tettelin H."/>
            <person name="Glass J.I."/>
            <person name="Rusch D."/>
            <person name="Podicherti R."/>
            <person name="Tsui H.-C.T."/>
            <person name="Winkler M.E."/>
        </authorList>
    </citation>
    <scope>NUCLEOTIDE SEQUENCE</scope>
</reference>
<gene>
    <name evidence="1" type="ORF">METZ01_LOCUS408678</name>
</gene>
<organism evidence="1">
    <name type="scientific">marine metagenome</name>
    <dbReference type="NCBI Taxonomy" id="408172"/>
    <lineage>
        <taxon>unclassified sequences</taxon>
        <taxon>metagenomes</taxon>
        <taxon>ecological metagenomes</taxon>
    </lineage>
</organism>
<feature type="non-terminal residue" evidence="1">
    <location>
        <position position="1"/>
    </location>
</feature>
<name>A0A382WB25_9ZZZZ</name>
<evidence type="ECO:0008006" key="2">
    <source>
        <dbReference type="Google" id="ProtNLM"/>
    </source>
</evidence>
<accession>A0A382WB25</accession>